<name>A0A8C7AZN5_NEOVI</name>
<dbReference type="AlphaFoldDB" id="A0A8C7AZN5"/>
<dbReference type="InterPro" id="IPR003082">
    <property type="entry name" value="GST_pi"/>
</dbReference>
<dbReference type="InterPro" id="IPR010987">
    <property type="entry name" value="Glutathione-S-Trfase_C-like"/>
</dbReference>
<keyword evidence="16" id="KW-1185">Reference proteome</keyword>
<comment type="catalytic activity">
    <reaction evidence="9">
        <text>prostaglandin J2 + glutathione = prostaglandin J2-S-(R)-glutathione</text>
        <dbReference type="Rhea" id="RHEA:50804"/>
        <dbReference type="ChEBI" id="CHEBI:57925"/>
        <dbReference type="ChEBI" id="CHEBI:133396"/>
        <dbReference type="ChEBI" id="CHEBI:133771"/>
    </reaction>
    <physiologicalReaction direction="left-to-right" evidence="9">
        <dbReference type="Rhea" id="RHEA:50805"/>
    </physiologicalReaction>
</comment>
<dbReference type="PRINTS" id="PR01268">
    <property type="entry name" value="GSTRNSFRASEP"/>
</dbReference>
<evidence type="ECO:0000256" key="5">
    <source>
        <dbReference type="ARBA" id="ARBA00049385"/>
    </source>
</evidence>
<comment type="function">
    <text evidence="10">Conjugation of reduced glutathione to a wide number of exogenous and endogenous hydrophobic electrophiles. Involved in the formation of glutathione conjugates of both prostaglandin A2 (PGA2) and prostaglandin J2 (PGJ2). Participates in the formation of novel hepoxilin regioisomers. Negatively regulates CDK5 activity via p25/p35 translocation to prevent neurodegeneration.</text>
</comment>
<evidence type="ECO:0000256" key="8">
    <source>
        <dbReference type="ARBA" id="ARBA00051481"/>
    </source>
</evidence>
<evidence type="ECO:0000256" key="6">
    <source>
        <dbReference type="ARBA" id="ARBA00050230"/>
    </source>
</evidence>
<dbReference type="GO" id="GO:0006749">
    <property type="term" value="P:glutathione metabolic process"/>
    <property type="evidence" value="ECO:0007669"/>
    <property type="project" value="TreeGrafter"/>
</dbReference>
<dbReference type="PROSITE" id="PS50404">
    <property type="entry name" value="GST_NTER"/>
    <property type="match status" value="1"/>
</dbReference>
<dbReference type="GO" id="GO:0005829">
    <property type="term" value="C:cytosol"/>
    <property type="evidence" value="ECO:0007669"/>
    <property type="project" value="TreeGrafter"/>
</dbReference>
<dbReference type="PANTHER" id="PTHR11571:SF248">
    <property type="entry name" value="GLUTATHIONE S-TRANSFERASE"/>
    <property type="match status" value="1"/>
</dbReference>
<feature type="domain" description="GST C-terminal" evidence="14">
    <location>
        <begin position="169"/>
        <end position="290"/>
    </location>
</feature>
<proteinExistence type="inferred from homology"/>
<organism evidence="15 16">
    <name type="scientific">Neovison vison</name>
    <name type="common">American mink</name>
    <name type="synonym">Mustela vison</name>
    <dbReference type="NCBI Taxonomy" id="452646"/>
    <lineage>
        <taxon>Eukaryota</taxon>
        <taxon>Metazoa</taxon>
        <taxon>Chordata</taxon>
        <taxon>Craniata</taxon>
        <taxon>Vertebrata</taxon>
        <taxon>Euteleostomi</taxon>
        <taxon>Mammalia</taxon>
        <taxon>Eutheria</taxon>
        <taxon>Laurasiatheria</taxon>
        <taxon>Carnivora</taxon>
        <taxon>Caniformia</taxon>
        <taxon>Musteloidea</taxon>
        <taxon>Mustelidae</taxon>
        <taxon>Mustelinae</taxon>
        <taxon>Neogale</taxon>
    </lineage>
</organism>
<dbReference type="InterPro" id="IPR050213">
    <property type="entry name" value="GST_superfamily"/>
</dbReference>
<comment type="catalytic activity">
    <reaction evidence="7">
        <text>11(S)-hydroxy-14(S),15(S)-epoxy-(5Z,8Z,12E)-eicosatrienoate + glutathione = (11S,15S)-dihydroxy-14(R)-S-glutathionyl-(5Z,8Z,12E)-eicosatrienoate</text>
        <dbReference type="Rhea" id="RHEA:50260"/>
        <dbReference type="ChEBI" id="CHEBI:57925"/>
        <dbReference type="ChEBI" id="CHEBI:132200"/>
        <dbReference type="ChEBI" id="CHEBI:132201"/>
    </reaction>
    <physiologicalReaction direction="left-to-right" evidence="7">
        <dbReference type="Rhea" id="RHEA:50261"/>
    </physiologicalReaction>
</comment>
<dbReference type="Gene3D" id="3.40.30.10">
    <property type="entry name" value="Glutaredoxin"/>
    <property type="match status" value="1"/>
</dbReference>
<evidence type="ECO:0000256" key="1">
    <source>
        <dbReference type="ARBA" id="ARBA00007297"/>
    </source>
</evidence>
<dbReference type="EC" id="2.5.1.18" evidence="2"/>
<dbReference type="SFLD" id="SFLDS00019">
    <property type="entry name" value="Glutathione_Transferase_(cytos"/>
    <property type="match status" value="1"/>
</dbReference>
<evidence type="ECO:0000256" key="12">
    <source>
        <dbReference type="ARBA" id="ARBA00072930"/>
    </source>
</evidence>
<dbReference type="Pfam" id="PF14497">
    <property type="entry name" value="GST_C_3"/>
    <property type="match status" value="1"/>
</dbReference>
<dbReference type="FunFam" id="1.20.1050.10:FF:000053">
    <property type="entry name" value="Glutathione S-transferase P"/>
    <property type="match status" value="1"/>
</dbReference>
<keyword evidence="3" id="KW-0808">Transferase</keyword>
<comment type="similarity">
    <text evidence="1">Belongs to the GST superfamily. Pi family.</text>
</comment>
<evidence type="ECO:0000256" key="10">
    <source>
        <dbReference type="ARBA" id="ARBA00056425"/>
    </source>
</evidence>
<evidence type="ECO:0000313" key="16">
    <source>
        <dbReference type="Proteomes" id="UP000694425"/>
    </source>
</evidence>
<evidence type="ECO:0000313" key="15">
    <source>
        <dbReference type="Ensembl" id="ENSNVIP00000016472.1"/>
    </source>
</evidence>
<dbReference type="SUPFAM" id="SSF47616">
    <property type="entry name" value="GST C-terminal domain-like"/>
    <property type="match status" value="1"/>
</dbReference>
<comment type="catalytic activity">
    <reaction evidence="5">
        <text>RX + glutathione = an S-substituted glutathione + a halide anion + H(+)</text>
        <dbReference type="Rhea" id="RHEA:16437"/>
        <dbReference type="ChEBI" id="CHEBI:15378"/>
        <dbReference type="ChEBI" id="CHEBI:16042"/>
        <dbReference type="ChEBI" id="CHEBI:17792"/>
        <dbReference type="ChEBI" id="CHEBI:57925"/>
        <dbReference type="ChEBI" id="CHEBI:90779"/>
        <dbReference type="EC" id="2.5.1.18"/>
    </reaction>
    <physiologicalReaction direction="left-to-right" evidence="5">
        <dbReference type="Rhea" id="RHEA:16438"/>
    </physiologicalReaction>
</comment>
<evidence type="ECO:0000259" key="14">
    <source>
        <dbReference type="PROSITE" id="PS50405"/>
    </source>
</evidence>
<evidence type="ECO:0000256" key="9">
    <source>
        <dbReference type="ARBA" id="ARBA00051593"/>
    </source>
</evidence>
<feature type="domain" description="GST N-terminal" evidence="13">
    <location>
        <begin position="139"/>
        <end position="167"/>
    </location>
</feature>
<dbReference type="GO" id="GO:0004364">
    <property type="term" value="F:glutathione transferase activity"/>
    <property type="evidence" value="ECO:0007669"/>
    <property type="project" value="UniProtKB-EC"/>
</dbReference>
<dbReference type="InterPro" id="IPR036282">
    <property type="entry name" value="Glutathione-S-Trfase_C_sf"/>
</dbReference>
<dbReference type="GeneTree" id="ENSGT00940000164125"/>
<dbReference type="SUPFAM" id="SSF52833">
    <property type="entry name" value="Thioredoxin-like"/>
    <property type="match status" value="1"/>
</dbReference>
<dbReference type="Ensembl" id="ENSNVIT00000019218.1">
    <property type="protein sequence ID" value="ENSNVIP00000016472.1"/>
    <property type="gene ID" value="ENSNVIG00000012900.1"/>
</dbReference>
<reference evidence="15" key="1">
    <citation type="submission" date="2025-08" db="UniProtKB">
        <authorList>
            <consortium name="Ensembl"/>
        </authorList>
    </citation>
    <scope>IDENTIFICATION</scope>
</reference>
<dbReference type="InterPro" id="IPR040079">
    <property type="entry name" value="Glutathione_S-Trfase"/>
</dbReference>
<dbReference type="InterPro" id="IPR004045">
    <property type="entry name" value="Glutathione_S-Trfase_N"/>
</dbReference>
<dbReference type="PANTHER" id="PTHR11571">
    <property type="entry name" value="GLUTATHIONE S-TRANSFERASE"/>
    <property type="match status" value="1"/>
</dbReference>
<evidence type="ECO:0000256" key="2">
    <source>
        <dbReference type="ARBA" id="ARBA00012452"/>
    </source>
</evidence>
<evidence type="ECO:0000256" key="4">
    <source>
        <dbReference type="ARBA" id="ARBA00032759"/>
    </source>
</evidence>
<evidence type="ECO:0000259" key="13">
    <source>
        <dbReference type="PROSITE" id="PS50404"/>
    </source>
</evidence>
<comment type="subunit">
    <text evidence="11">Homodimer. Interacts with CDK5.</text>
</comment>
<accession>A0A8C7AZN5</accession>
<comment type="catalytic activity">
    <reaction evidence="6">
        <text>prostaglandin J2 + glutathione = prostaglandin J2-S-(S)-glutathione</text>
        <dbReference type="Rhea" id="RHEA:50808"/>
        <dbReference type="ChEBI" id="CHEBI:57925"/>
        <dbReference type="ChEBI" id="CHEBI:133396"/>
        <dbReference type="ChEBI" id="CHEBI:133772"/>
    </reaction>
    <physiologicalReaction direction="left-to-right" evidence="6">
        <dbReference type="Rhea" id="RHEA:50809"/>
    </physiologicalReaction>
</comment>
<evidence type="ECO:0000256" key="3">
    <source>
        <dbReference type="ARBA" id="ARBA00022679"/>
    </source>
</evidence>
<evidence type="ECO:0000256" key="7">
    <source>
        <dbReference type="ARBA" id="ARBA00050398"/>
    </source>
</evidence>
<comment type="catalytic activity">
    <reaction evidence="8">
        <text>prostaglandin A2 + glutathione = prostaglandin A2-S-(S)-glutathione</text>
        <dbReference type="Rhea" id="RHEA:50800"/>
        <dbReference type="ChEBI" id="CHEBI:57925"/>
        <dbReference type="ChEBI" id="CHEBI:133370"/>
        <dbReference type="ChEBI" id="CHEBI:133769"/>
    </reaction>
    <physiologicalReaction direction="left-to-right" evidence="8">
        <dbReference type="Rhea" id="RHEA:50801"/>
    </physiologicalReaction>
</comment>
<evidence type="ECO:0000256" key="11">
    <source>
        <dbReference type="ARBA" id="ARBA00062404"/>
    </source>
</evidence>
<dbReference type="Proteomes" id="UP000694425">
    <property type="component" value="Unplaced"/>
</dbReference>
<dbReference type="InterPro" id="IPR036249">
    <property type="entry name" value="Thioredoxin-like_sf"/>
</dbReference>
<reference evidence="15" key="2">
    <citation type="submission" date="2025-09" db="UniProtKB">
        <authorList>
            <consortium name="Ensembl"/>
        </authorList>
    </citation>
    <scope>IDENTIFICATION</scope>
</reference>
<protein>
    <recommendedName>
        <fullName evidence="12">Glutathione S-transferase P</fullName>
        <ecNumber evidence="2">2.5.1.18</ecNumber>
    </recommendedName>
    <alternativeName>
        <fullName evidence="4">GST class-pi</fullName>
    </alternativeName>
</protein>
<dbReference type="PROSITE" id="PS50405">
    <property type="entry name" value="GST_CTER"/>
    <property type="match status" value="1"/>
</dbReference>
<dbReference type="Gene3D" id="1.20.1050.10">
    <property type="match status" value="1"/>
</dbReference>
<sequence>MSADKSRTAHGFRCFGGDEKVLGLRSDEGCTTQCIKAAECTLYKAEIQGKIEWFVYILKNCQRPVLRYTKTRGGGWTQGSSWPPGAGKTVLLDPRGGGPRDGQRVHGLCLGSQRTVGKRRPQNTVEQCPAEQGDSWPWLPKFQDGDLTLYQSNAILRHLGRTFGLYGKDQREAALVDMVNDGVEDVRRHCGRLIHHNYEEGKAKYFQELPERLKPFETLLVQNQGGQAFIVGDQISFADYNLLDLLLNHQVLAPGCLDSHPLLLAYVARLSARPKLKAYLASPEHVNRPVHGAQKT</sequence>
<dbReference type="InterPro" id="IPR004046">
    <property type="entry name" value="GST_C"/>
</dbReference>